<feature type="domain" description="SnoaL-like" evidence="1">
    <location>
        <begin position="7"/>
        <end position="102"/>
    </location>
</feature>
<evidence type="ECO:0000313" key="2">
    <source>
        <dbReference type="EMBL" id="OLP46790.1"/>
    </source>
</evidence>
<dbReference type="GO" id="GO:0016853">
    <property type="term" value="F:isomerase activity"/>
    <property type="evidence" value="ECO:0007669"/>
    <property type="project" value="UniProtKB-KW"/>
</dbReference>
<dbReference type="AlphaFoldDB" id="A0A1Q8ZXG9"/>
<accession>A0A1Q8ZXG9</accession>
<organism evidence="2 3">
    <name type="scientific">Rhizobium oryziradicis</name>
    <dbReference type="NCBI Taxonomy" id="1867956"/>
    <lineage>
        <taxon>Bacteria</taxon>
        <taxon>Pseudomonadati</taxon>
        <taxon>Pseudomonadota</taxon>
        <taxon>Alphaproteobacteria</taxon>
        <taxon>Hyphomicrobiales</taxon>
        <taxon>Rhizobiaceae</taxon>
        <taxon>Rhizobium/Agrobacterium group</taxon>
        <taxon>Rhizobium</taxon>
    </lineage>
</organism>
<dbReference type="SUPFAM" id="SSF54427">
    <property type="entry name" value="NTF2-like"/>
    <property type="match status" value="1"/>
</dbReference>
<dbReference type="Pfam" id="PF12680">
    <property type="entry name" value="SnoaL_2"/>
    <property type="match status" value="1"/>
</dbReference>
<evidence type="ECO:0000313" key="3">
    <source>
        <dbReference type="Proteomes" id="UP000186894"/>
    </source>
</evidence>
<dbReference type="RefSeq" id="WP_075637639.1">
    <property type="nucleotide sequence ID" value="NZ_MKIM01000019.1"/>
</dbReference>
<dbReference type="InterPro" id="IPR037401">
    <property type="entry name" value="SnoaL-like"/>
</dbReference>
<reference evidence="2 3" key="1">
    <citation type="submission" date="2016-09" db="EMBL/GenBank/DDBJ databases">
        <title>Rhizobium oryziradicis sp. nov., isolated from the root of rice.</title>
        <authorList>
            <person name="Zhao J."/>
            <person name="Zhang X."/>
        </authorList>
    </citation>
    <scope>NUCLEOTIDE SEQUENCE [LARGE SCALE GENOMIC DNA]</scope>
    <source>
        <strain evidence="2 3">N19</strain>
    </source>
</reference>
<dbReference type="Gene3D" id="3.10.450.50">
    <property type="match status" value="1"/>
</dbReference>
<protein>
    <submittedName>
        <fullName evidence="2">Ketosteroid isomerase</fullName>
    </submittedName>
</protein>
<gene>
    <name evidence="2" type="ORF">BJF95_15235</name>
</gene>
<dbReference type="InterPro" id="IPR032710">
    <property type="entry name" value="NTF2-like_dom_sf"/>
</dbReference>
<dbReference type="Proteomes" id="UP000186894">
    <property type="component" value="Unassembled WGS sequence"/>
</dbReference>
<dbReference type="STRING" id="1867956.BJF95_15235"/>
<dbReference type="OrthoDB" id="8684708at2"/>
<proteinExistence type="predicted"/>
<keyword evidence="3" id="KW-1185">Reference proteome</keyword>
<keyword evidence="2" id="KW-0413">Isomerase</keyword>
<comment type="caution">
    <text evidence="2">The sequence shown here is derived from an EMBL/GenBank/DDBJ whole genome shotgun (WGS) entry which is preliminary data.</text>
</comment>
<evidence type="ECO:0000259" key="1">
    <source>
        <dbReference type="Pfam" id="PF12680"/>
    </source>
</evidence>
<sequence length="106" mass="11752">MTMPKIVASYFEADHRNDADALMDTFTTDAVVDDERSLHQGQEAIRTWWTAAKQASQFVLRPLDVKTDGNVSHVRASVSGAFAGSPITLTHTFTITDEKITKLEIN</sequence>
<dbReference type="EMBL" id="MKIM01000019">
    <property type="protein sequence ID" value="OLP46790.1"/>
    <property type="molecule type" value="Genomic_DNA"/>
</dbReference>
<name>A0A1Q8ZXG9_9HYPH</name>